<accession>A0ABR0EHE7</accession>
<feature type="region of interest" description="Disordered" evidence="1">
    <location>
        <begin position="174"/>
        <end position="258"/>
    </location>
</feature>
<name>A0ABR0EHE7_ZASCE</name>
<evidence type="ECO:0000259" key="2">
    <source>
        <dbReference type="Pfam" id="PF12756"/>
    </source>
</evidence>
<dbReference type="EMBL" id="JAXOVC010000006">
    <property type="protein sequence ID" value="KAK4500942.1"/>
    <property type="molecule type" value="Genomic_DNA"/>
</dbReference>
<feature type="region of interest" description="Disordered" evidence="1">
    <location>
        <begin position="24"/>
        <end position="71"/>
    </location>
</feature>
<organism evidence="3 4">
    <name type="scientific">Zasmidium cellare</name>
    <name type="common">Wine cellar mold</name>
    <name type="synonym">Racodium cellare</name>
    <dbReference type="NCBI Taxonomy" id="395010"/>
    <lineage>
        <taxon>Eukaryota</taxon>
        <taxon>Fungi</taxon>
        <taxon>Dikarya</taxon>
        <taxon>Ascomycota</taxon>
        <taxon>Pezizomycotina</taxon>
        <taxon>Dothideomycetes</taxon>
        <taxon>Dothideomycetidae</taxon>
        <taxon>Mycosphaerellales</taxon>
        <taxon>Mycosphaerellaceae</taxon>
        <taxon>Zasmidium</taxon>
    </lineage>
</organism>
<evidence type="ECO:0000256" key="1">
    <source>
        <dbReference type="SAM" id="MobiDB-lite"/>
    </source>
</evidence>
<dbReference type="Pfam" id="PF12756">
    <property type="entry name" value="zf-C2H2_2"/>
    <property type="match status" value="1"/>
</dbReference>
<feature type="compositionally biased region" description="Polar residues" evidence="1">
    <location>
        <begin position="37"/>
        <end position="46"/>
    </location>
</feature>
<dbReference type="PANTHER" id="PTHR13182:SF8">
    <property type="entry name" value="CYTOPLASMIC 60S SUBUNIT BIOGENESIS FACTOR ZNF622"/>
    <property type="match status" value="1"/>
</dbReference>
<feature type="compositionally biased region" description="Low complexity" evidence="1">
    <location>
        <begin position="246"/>
        <end position="255"/>
    </location>
</feature>
<gene>
    <name evidence="3" type="ORF">PRZ48_009134</name>
</gene>
<proteinExistence type="predicted"/>
<evidence type="ECO:0000313" key="4">
    <source>
        <dbReference type="Proteomes" id="UP001305779"/>
    </source>
</evidence>
<feature type="compositionally biased region" description="Basic and acidic residues" evidence="1">
    <location>
        <begin position="24"/>
        <end position="34"/>
    </location>
</feature>
<keyword evidence="4" id="KW-1185">Reference proteome</keyword>
<sequence>MQRKVAELPPISLQSYQSLVGSRGLEKRVDRAPEQEASPSNSSLSIAENVKDEHPQYPIMSQESDSSDEDDELLSEPERCLFCTFLSSTVDDCLSHMQQSHGFHIPQRDALQTDLETLLAYLNLVISRFHSCLYCGHEKYSADGARSHMISKGHCMLDLSKDSDFLDFWTDEEADQQGEEDENNIIPPHKLSEVELRLPSGSVSSSRRDGRPSIRPARSKGQVAESTALVATSNNEPTEERPTPQPQSSSSRKSTAMVLSQRDQMGLIGLSDSQQRSLAITHKKLVAREQRFRNDARWTVEKFGNTTKMKHFKVSRSGIHSAIQVC</sequence>
<feature type="compositionally biased region" description="Acidic residues" evidence="1">
    <location>
        <begin position="174"/>
        <end position="183"/>
    </location>
</feature>
<dbReference type="InterPro" id="IPR036236">
    <property type="entry name" value="Znf_C2H2_sf"/>
</dbReference>
<evidence type="ECO:0000313" key="3">
    <source>
        <dbReference type="EMBL" id="KAK4500942.1"/>
    </source>
</evidence>
<dbReference type="InterPro" id="IPR040025">
    <property type="entry name" value="Znf622/Rei1/Reh1"/>
</dbReference>
<protein>
    <recommendedName>
        <fullName evidence="2">ZN622/Rei1/Reh1 zinc finger C2H2-type domain-containing protein</fullName>
    </recommendedName>
</protein>
<comment type="caution">
    <text evidence="3">The sequence shown here is derived from an EMBL/GenBank/DDBJ whole genome shotgun (WGS) entry which is preliminary data.</text>
</comment>
<feature type="domain" description="ZN622/Rei1/Reh1 zinc finger C2H2-type" evidence="2">
    <location>
        <begin position="80"/>
        <end position="165"/>
    </location>
</feature>
<reference evidence="3 4" key="1">
    <citation type="journal article" date="2023" name="G3 (Bethesda)">
        <title>A chromosome-level genome assembly of Zasmidium syzygii isolated from banana leaves.</title>
        <authorList>
            <person name="van Westerhoven A.C."/>
            <person name="Mehrabi R."/>
            <person name="Talebi R."/>
            <person name="Steentjes M.B.F."/>
            <person name="Corcolon B."/>
            <person name="Chong P.A."/>
            <person name="Kema G.H.J."/>
            <person name="Seidl M.F."/>
        </authorList>
    </citation>
    <scope>NUCLEOTIDE SEQUENCE [LARGE SCALE GENOMIC DNA]</scope>
    <source>
        <strain evidence="3 4">P124</strain>
    </source>
</reference>
<dbReference type="Proteomes" id="UP001305779">
    <property type="component" value="Unassembled WGS sequence"/>
</dbReference>
<dbReference type="SUPFAM" id="SSF57667">
    <property type="entry name" value="beta-beta-alpha zinc fingers"/>
    <property type="match status" value="1"/>
</dbReference>
<dbReference type="InterPro" id="IPR041661">
    <property type="entry name" value="ZN622/Rei1/Reh1_Znf-C2H2"/>
</dbReference>
<dbReference type="PANTHER" id="PTHR13182">
    <property type="entry name" value="ZINC FINGER PROTEIN 622"/>
    <property type="match status" value="1"/>
</dbReference>